<sequence length="594" mass="67333">MKKIYFLLIIVLSLFLSSCSFQSADEQNKLPNEELTEIKSTLKSLEIQLTRLEEDLNKLSDEFYQNKRKSSYDYNVISDLKSQFSGISKRLNLIEGLIIDGEEAKDVEKLLALDDRVENIEKSMTNLESGGTSENPSQVFSKITDLEKKITDLEKNYTSLFNNDDNIFILDSLQNINDRVSKLENSNKDMNGNFVNSDDFKNLIQKELKNVDLNKDIDKIIEIKTEQAVSKFYYKSQSDTIIKVKELEDKLNKVDNNVEILTNNFDKALSSPPSNLDEKYKTKIDDLEKRINAAIYTLGDEEFKSIFENTDEIVYKVKSGDTLSQIAKAFGLGSNGVDLIAKANNLINAAYLKVGQELIIPIGNIEKYINWPLKATNQSAFERIAVKFGDRNSMSISPGIGIKPIKDERIYPILPGKVVETGSSSNGNWYVKIDHGSSIVSVVRNISTIYVKEGVWVDNETSLGLVKKDSLVMLELWKSGEPKDPLKLFFRIRGDYKATYYTEWDDKLVYSPTFRLTRSGKKPENWRTIAADPEELPLGTVVYIPELKDMPNNGFFVVEDTGGKIKGNKIDIYVNDVRKAQKTSDVTIYVVGKI</sequence>
<feature type="coiled-coil region" evidence="2">
    <location>
        <begin position="143"/>
        <end position="193"/>
    </location>
</feature>
<feature type="chain" id="PRO_5041204196" evidence="3">
    <location>
        <begin position="24"/>
        <end position="594"/>
    </location>
</feature>
<evidence type="ECO:0000313" key="6">
    <source>
        <dbReference type="Proteomes" id="UP000245921"/>
    </source>
</evidence>
<feature type="coiled-coil region" evidence="2">
    <location>
        <begin position="35"/>
        <end position="69"/>
    </location>
</feature>
<dbReference type="SMART" id="SM00257">
    <property type="entry name" value="LysM"/>
    <property type="match status" value="1"/>
</dbReference>
<dbReference type="Pfam" id="PF01476">
    <property type="entry name" value="LysM"/>
    <property type="match status" value="1"/>
</dbReference>
<dbReference type="SUPFAM" id="SSF50685">
    <property type="entry name" value="Barwin-like endoglucanases"/>
    <property type="match status" value="1"/>
</dbReference>
<dbReference type="InterPro" id="IPR036908">
    <property type="entry name" value="RlpA-like_sf"/>
</dbReference>
<dbReference type="Pfam" id="PF06725">
    <property type="entry name" value="3D"/>
    <property type="match status" value="1"/>
</dbReference>
<dbReference type="InterPro" id="IPR051933">
    <property type="entry name" value="Resuscitation_pf_RpfB"/>
</dbReference>
<name>A0AA45HJJ4_9BACT</name>
<dbReference type="CDD" id="cd14486">
    <property type="entry name" value="3D_domain"/>
    <property type="match status" value="1"/>
</dbReference>
<dbReference type="EMBL" id="QGGI01000002">
    <property type="protein sequence ID" value="PWJ96179.1"/>
    <property type="molecule type" value="Genomic_DNA"/>
</dbReference>
<feature type="domain" description="LysM" evidence="4">
    <location>
        <begin position="313"/>
        <end position="360"/>
    </location>
</feature>
<dbReference type="InterPro" id="IPR036779">
    <property type="entry name" value="LysM_dom_sf"/>
</dbReference>
<dbReference type="CDD" id="cd12797">
    <property type="entry name" value="M23_peptidase"/>
    <property type="match status" value="1"/>
</dbReference>
<dbReference type="PROSITE" id="PS51782">
    <property type="entry name" value="LYSM"/>
    <property type="match status" value="1"/>
</dbReference>
<evidence type="ECO:0000256" key="1">
    <source>
        <dbReference type="ARBA" id="ARBA00022729"/>
    </source>
</evidence>
<dbReference type="InterPro" id="IPR010611">
    <property type="entry name" value="3D_dom"/>
</dbReference>
<dbReference type="Pfam" id="PF01551">
    <property type="entry name" value="Peptidase_M23"/>
    <property type="match status" value="1"/>
</dbReference>
<dbReference type="GO" id="GO:0019867">
    <property type="term" value="C:outer membrane"/>
    <property type="evidence" value="ECO:0007669"/>
    <property type="project" value="InterPro"/>
</dbReference>
<evidence type="ECO:0000313" key="5">
    <source>
        <dbReference type="EMBL" id="PWJ96179.1"/>
    </source>
</evidence>
<dbReference type="Proteomes" id="UP000245921">
    <property type="component" value="Unassembled WGS sequence"/>
</dbReference>
<dbReference type="PANTHER" id="PTHR39160">
    <property type="entry name" value="CELL WALL-BINDING PROTEIN YOCH"/>
    <property type="match status" value="1"/>
</dbReference>
<dbReference type="InterPro" id="IPR011055">
    <property type="entry name" value="Dup_hybrid_motif"/>
</dbReference>
<dbReference type="GO" id="GO:0004553">
    <property type="term" value="F:hydrolase activity, hydrolyzing O-glycosyl compounds"/>
    <property type="evidence" value="ECO:0007669"/>
    <property type="project" value="InterPro"/>
</dbReference>
<dbReference type="Gene3D" id="3.10.350.10">
    <property type="entry name" value="LysM domain"/>
    <property type="match status" value="1"/>
</dbReference>
<dbReference type="SUPFAM" id="SSF51261">
    <property type="entry name" value="Duplicated hybrid motif"/>
    <property type="match status" value="1"/>
</dbReference>
<keyword evidence="6" id="KW-1185">Reference proteome</keyword>
<keyword evidence="2" id="KW-0175">Coiled coil</keyword>
<dbReference type="InterPro" id="IPR016047">
    <property type="entry name" value="M23ase_b-sheet_dom"/>
</dbReference>
<comment type="caution">
    <text evidence="5">The sequence shown here is derived from an EMBL/GenBank/DDBJ whole genome shotgun (WGS) entry which is preliminary data.</text>
</comment>
<accession>A0AA45HJJ4</accession>
<dbReference type="Gene3D" id="2.40.40.10">
    <property type="entry name" value="RlpA-like domain"/>
    <property type="match status" value="1"/>
</dbReference>
<gene>
    <name evidence="5" type="ORF">C7380_10290</name>
</gene>
<feature type="signal peptide" evidence="3">
    <location>
        <begin position="1"/>
        <end position="23"/>
    </location>
</feature>
<organism evidence="5 6">
    <name type="scientific">Oceanotoga teriensis</name>
    <dbReference type="NCBI Taxonomy" id="515440"/>
    <lineage>
        <taxon>Bacteria</taxon>
        <taxon>Thermotogati</taxon>
        <taxon>Thermotogota</taxon>
        <taxon>Thermotogae</taxon>
        <taxon>Petrotogales</taxon>
        <taxon>Petrotogaceae</taxon>
        <taxon>Oceanotoga</taxon>
    </lineage>
</organism>
<evidence type="ECO:0000256" key="2">
    <source>
        <dbReference type="SAM" id="Coils"/>
    </source>
</evidence>
<dbReference type="AlphaFoldDB" id="A0AA45HJJ4"/>
<dbReference type="PROSITE" id="PS51257">
    <property type="entry name" value="PROKAR_LIPOPROTEIN"/>
    <property type="match status" value="1"/>
</dbReference>
<reference evidence="5 6" key="1">
    <citation type="submission" date="2018-05" db="EMBL/GenBank/DDBJ databases">
        <title>Genomic Encyclopedia of Type Strains, Phase IV (KMG-IV): sequencing the most valuable type-strain genomes for metagenomic binning, comparative biology and taxonomic classification.</title>
        <authorList>
            <person name="Goeker M."/>
        </authorList>
    </citation>
    <scope>NUCLEOTIDE SEQUENCE [LARGE SCALE GENOMIC DNA]</scope>
    <source>
        <strain evidence="5 6">DSM 24906</strain>
    </source>
</reference>
<dbReference type="CDD" id="cd00118">
    <property type="entry name" value="LysM"/>
    <property type="match status" value="1"/>
</dbReference>
<dbReference type="PANTHER" id="PTHR39160:SF4">
    <property type="entry name" value="RESUSCITATION-PROMOTING FACTOR RPFB"/>
    <property type="match status" value="1"/>
</dbReference>
<proteinExistence type="predicted"/>
<evidence type="ECO:0000259" key="4">
    <source>
        <dbReference type="PROSITE" id="PS51782"/>
    </source>
</evidence>
<dbReference type="InterPro" id="IPR018392">
    <property type="entry name" value="LysM"/>
</dbReference>
<dbReference type="Gene3D" id="2.70.70.10">
    <property type="entry name" value="Glucose Permease (Domain IIA)"/>
    <property type="match status" value="1"/>
</dbReference>
<dbReference type="GO" id="GO:0009254">
    <property type="term" value="P:peptidoglycan turnover"/>
    <property type="evidence" value="ECO:0007669"/>
    <property type="project" value="InterPro"/>
</dbReference>
<dbReference type="RefSeq" id="WP_109603802.1">
    <property type="nucleotide sequence ID" value="NZ_JAMHJO010000001.1"/>
</dbReference>
<protein>
    <submittedName>
        <fullName evidence="5">3D (Asp-Asp-Asp) domain-containing protein</fullName>
    </submittedName>
</protein>
<evidence type="ECO:0000256" key="3">
    <source>
        <dbReference type="SAM" id="SignalP"/>
    </source>
</evidence>
<keyword evidence="1 3" id="KW-0732">Signal</keyword>
<dbReference type="SUPFAM" id="SSF54106">
    <property type="entry name" value="LysM domain"/>
    <property type="match status" value="1"/>
</dbReference>